<feature type="transmembrane region" description="Helical" evidence="5">
    <location>
        <begin position="77"/>
        <end position="94"/>
    </location>
</feature>
<evidence type="ECO:0000256" key="3">
    <source>
        <dbReference type="ARBA" id="ARBA00022989"/>
    </source>
</evidence>
<dbReference type="Gene3D" id="1.20.1250.20">
    <property type="entry name" value="MFS general substrate transporter like domains"/>
    <property type="match status" value="1"/>
</dbReference>
<dbReference type="GO" id="GO:0022857">
    <property type="term" value="F:transmembrane transporter activity"/>
    <property type="evidence" value="ECO:0007669"/>
    <property type="project" value="InterPro"/>
</dbReference>
<feature type="transmembrane region" description="Helical" evidence="5">
    <location>
        <begin position="193"/>
        <end position="217"/>
    </location>
</feature>
<evidence type="ECO:0000256" key="1">
    <source>
        <dbReference type="ARBA" id="ARBA00004141"/>
    </source>
</evidence>
<dbReference type="OrthoDB" id="6433328at2759"/>
<name>A0A4Y2M7K9_ARAVE</name>
<keyword evidence="3 5" id="KW-1133">Transmembrane helix</keyword>
<dbReference type="Proteomes" id="UP000499080">
    <property type="component" value="Unassembled WGS sequence"/>
</dbReference>
<keyword evidence="2 5" id="KW-0812">Transmembrane</keyword>
<dbReference type="AlphaFoldDB" id="A0A4Y2M7K9"/>
<evidence type="ECO:0000313" key="7">
    <source>
        <dbReference type="Proteomes" id="UP000499080"/>
    </source>
</evidence>
<dbReference type="EMBL" id="BGPR01006935">
    <property type="protein sequence ID" value="GBN23021.1"/>
    <property type="molecule type" value="Genomic_DNA"/>
</dbReference>
<comment type="caution">
    <text evidence="6">The sequence shown here is derived from an EMBL/GenBank/DDBJ whole genome shotgun (WGS) entry which is preliminary data.</text>
</comment>
<evidence type="ECO:0000256" key="4">
    <source>
        <dbReference type="ARBA" id="ARBA00023136"/>
    </source>
</evidence>
<evidence type="ECO:0000313" key="6">
    <source>
        <dbReference type="EMBL" id="GBN23021.1"/>
    </source>
</evidence>
<dbReference type="Pfam" id="PF00083">
    <property type="entry name" value="Sugar_tr"/>
    <property type="match status" value="1"/>
</dbReference>
<protein>
    <submittedName>
        <fullName evidence="6">Organic cation transporter 1</fullName>
    </submittedName>
</protein>
<dbReference type="SUPFAM" id="SSF103473">
    <property type="entry name" value="MFS general substrate transporter"/>
    <property type="match status" value="1"/>
</dbReference>
<dbReference type="InterPro" id="IPR036259">
    <property type="entry name" value="MFS_trans_sf"/>
</dbReference>
<reference evidence="6 7" key="1">
    <citation type="journal article" date="2019" name="Sci. Rep.">
        <title>Orb-weaving spider Araneus ventricosus genome elucidates the spidroin gene catalogue.</title>
        <authorList>
            <person name="Kono N."/>
            <person name="Nakamura H."/>
            <person name="Ohtoshi R."/>
            <person name="Moran D.A.P."/>
            <person name="Shinohara A."/>
            <person name="Yoshida Y."/>
            <person name="Fujiwara M."/>
            <person name="Mori M."/>
            <person name="Tomita M."/>
            <person name="Arakawa K."/>
        </authorList>
    </citation>
    <scope>NUCLEOTIDE SEQUENCE [LARGE SCALE GENOMIC DNA]</scope>
</reference>
<comment type="subcellular location">
    <subcellularLocation>
        <location evidence="1">Membrane</location>
        <topology evidence="1">Multi-pass membrane protein</topology>
    </subcellularLocation>
</comment>
<organism evidence="6 7">
    <name type="scientific">Araneus ventricosus</name>
    <name type="common">Orbweaver spider</name>
    <name type="synonym">Epeira ventricosa</name>
    <dbReference type="NCBI Taxonomy" id="182803"/>
    <lineage>
        <taxon>Eukaryota</taxon>
        <taxon>Metazoa</taxon>
        <taxon>Ecdysozoa</taxon>
        <taxon>Arthropoda</taxon>
        <taxon>Chelicerata</taxon>
        <taxon>Arachnida</taxon>
        <taxon>Araneae</taxon>
        <taxon>Araneomorphae</taxon>
        <taxon>Entelegynae</taxon>
        <taxon>Araneoidea</taxon>
        <taxon>Araneidae</taxon>
        <taxon>Araneus</taxon>
    </lineage>
</organism>
<keyword evidence="4 5" id="KW-0472">Membrane</keyword>
<feature type="transmembrane region" description="Helical" evidence="5">
    <location>
        <begin position="134"/>
        <end position="153"/>
    </location>
</feature>
<feature type="transmembrane region" description="Helical" evidence="5">
    <location>
        <begin position="106"/>
        <end position="127"/>
    </location>
</feature>
<feature type="transmembrane region" description="Helical" evidence="5">
    <location>
        <begin position="223"/>
        <end position="242"/>
    </location>
</feature>
<proteinExistence type="predicted"/>
<gene>
    <name evidence="6" type="primary">oct-1_2</name>
    <name evidence="6" type="ORF">AVEN_171579_1</name>
</gene>
<evidence type="ECO:0000256" key="2">
    <source>
        <dbReference type="ARBA" id="ARBA00022692"/>
    </source>
</evidence>
<dbReference type="GO" id="GO:0016020">
    <property type="term" value="C:membrane"/>
    <property type="evidence" value="ECO:0007669"/>
    <property type="project" value="UniProtKB-SubCell"/>
</dbReference>
<evidence type="ECO:0000256" key="5">
    <source>
        <dbReference type="SAM" id="Phobius"/>
    </source>
</evidence>
<keyword evidence="7" id="KW-1185">Reference proteome</keyword>
<dbReference type="InterPro" id="IPR005828">
    <property type="entry name" value="MFS_sugar_transport-like"/>
</dbReference>
<dbReference type="PANTHER" id="PTHR24064">
    <property type="entry name" value="SOLUTE CARRIER FAMILY 22 MEMBER"/>
    <property type="match status" value="1"/>
</dbReference>
<sequence>MLFLPESPRWLVSYEKYEEAADSLMRIAKTNGKKVDRQDILMKTKILGVKVQEEKSEEDTKNNALDLLRYPNLRRKFFIVTFCWVANDLVYFGLQYNLPNLEGNPFVTFFALTIVELPGLLCIWYLMEKWGRRWSSASFLGLAGFACLVVAVVPEDVPHVAVICSVIGKFGSTSSYMAITLQSSELYPTPVRSIGMGMTGAVGCVASVTAPYIVYLAVISKHIPFLIIGLVAVLASFSGTFLPETLDEILPQTIQDGETFGKNQKYFSMSWKKSSSVPTEEQNPQV</sequence>
<accession>A0A4Y2M7K9</accession>